<reference evidence="1" key="2">
    <citation type="submission" date="2021-04" db="EMBL/GenBank/DDBJ databases">
        <authorList>
            <person name="Gilroy R."/>
        </authorList>
    </citation>
    <scope>NUCLEOTIDE SEQUENCE</scope>
    <source>
        <strain evidence="1">1719</strain>
    </source>
</reference>
<evidence type="ECO:0000313" key="2">
    <source>
        <dbReference type="Proteomes" id="UP000824156"/>
    </source>
</evidence>
<dbReference type="AlphaFoldDB" id="A0A9D1W8M4"/>
<name>A0A9D1W8M4_9SPHI</name>
<comment type="caution">
    <text evidence="1">The sequence shown here is derived from an EMBL/GenBank/DDBJ whole genome shotgun (WGS) entry which is preliminary data.</text>
</comment>
<sequence length="82" mass="9601">MGTDDFKDSELVSRGVLEKSLQEMTSNEREQWHKALPGKIREHLFSIGQPLVYENEHGDFIAEYSDGRIEELDTKKWQEFIS</sequence>
<organism evidence="1 2">
    <name type="scientific">Candidatus Sphingobacterium stercoripullorum</name>
    <dbReference type="NCBI Taxonomy" id="2838759"/>
    <lineage>
        <taxon>Bacteria</taxon>
        <taxon>Pseudomonadati</taxon>
        <taxon>Bacteroidota</taxon>
        <taxon>Sphingobacteriia</taxon>
        <taxon>Sphingobacteriales</taxon>
        <taxon>Sphingobacteriaceae</taxon>
        <taxon>Sphingobacterium</taxon>
    </lineage>
</organism>
<reference evidence="1" key="1">
    <citation type="journal article" date="2021" name="PeerJ">
        <title>Extensive microbial diversity within the chicken gut microbiome revealed by metagenomics and culture.</title>
        <authorList>
            <person name="Gilroy R."/>
            <person name="Ravi A."/>
            <person name="Getino M."/>
            <person name="Pursley I."/>
            <person name="Horton D.L."/>
            <person name="Alikhan N.F."/>
            <person name="Baker D."/>
            <person name="Gharbi K."/>
            <person name="Hall N."/>
            <person name="Watson M."/>
            <person name="Adriaenssens E.M."/>
            <person name="Foster-Nyarko E."/>
            <person name="Jarju S."/>
            <person name="Secka A."/>
            <person name="Antonio M."/>
            <person name="Oren A."/>
            <person name="Chaudhuri R.R."/>
            <person name="La Ragione R."/>
            <person name="Hildebrand F."/>
            <person name="Pallen M.J."/>
        </authorList>
    </citation>
    <scope>NUCLEOTIDE SEQUENCE</scope>
    <source>
        <strain evidence="1">1719</strain>
    </source>
</reference>
<dbReference type="EMBL" id="DXEZ01000179">
    <property type="protein sequence ID" value="HIX54659.1"/>
    <property type="molecule type" value="Genomic_DNA"/>
</dbReference>
<gene>
    <name evidence="1" type="ORF">H9853_06510</name>
</gene>
<dbReference type="Proteomes" id="UP000824156">
    <property type="component" value="Unassembled WGS sequence"/>
</dbReference>
<protein>
    <submittedName>
        <fullName evidence="1">Uncharacterized protein</fullName>
    </submittedName>
</protein>
<evidence type="ECO:0000313" key="1">
    <source>
        <dbReference type="EMBL" id="HIX54659.1"/>
    </source>
</evidence>
<accession>A0A9D1W8M4</accession>
<proteinExistence type="predicted"/>